<feature type="transmembrane region" description="Helical" evidence="11">
    <location>
        <begin position="109"/>
        <end position="127"/>
    </location>
</feature>
<evidence type="ECO:0000256" key="1">
    <source>
        <dbReference type="ARBA" id="ARBA00004141"/>
    </source>
</evidence>
<dbReference type="InterPro" id="IPR000481">
    <property type="entry name" value="GPCR_Pheromne_B_alpha_rcpt"/>
</dbReference>
<evidence type="ECO:0000256" key="2">
    <source>
        <dbReference type="ARBA" id="ARBA00011085"/>
    </source>
</evidence>
<comment type="similarity">
    <text evidence="2">Belongs to the G-protein coupled receptor 4 family.</text>
</comment>
<dbReference type="GO" id="GO:0000750">
    <property type="term" value="P:pheromone-dependent signal transduction involved in conjugation with cellular fusion"/>
    <property type="evidence" value="ECO:0007669"/>
    <property type="project" value="TreeGrafter"/>
</dbReference>
<dbReference type="PANTHER" id="PTHR28097">
    <property type="entry name" value="PHEROMONE A FACTOR RECEPTOR"/>
    <property type="match status" value="1"/>
</dbReference>
<dbReference type="GO" id="GO:0004934">
    <property type="term" value="F:mating-type alpha-factor pheromone receptor activity"/>
    <property type="evidence" value="ECO:0007669"/>
    <property type="project" value="InterPro"/>
</dbReference>
<gene>
    <name evidence="12" type="ORF">BD410DRAFT_461835</name>
</gene>
<comment type="subcellular location">
    <subcellularLocation>
        <location evidence="1">Membrane</location>
        <topology evidence="1">Multi-pass membrane protein</topology>
    </subcellularLocation>
</comment>
<reference evidence="12 13" key="1">
    <citation type="submission" date="2018-06" db="EMBL/GenBank/DDBJ databases">
        <title>A transcriptomic atlas of mushroom development highlights an independent origin of complex multicellularity.</title>
        <authorList>
            <consortium name="DOE Joint Genome Institute"/>
            <person name="Krizsan K."/>
            <person name="Almasi E."/>
            <person name="Merenyi Z."/>
            <person name="Sahu N."/>
            <person name="Viragh M."/>
            <person name="Koszo T."/>
            <person name="Mondo S."/>
            <person name="Kiss B."/>
            <person name="Balint B."/>
            <person name="Kues U."/>
            <person name="Barry K."/>
            <person name="Hegedus J.C."/>
            <person name="Henrissat B."/>
            <person name="Johnson J."/>
            <person name="Lipzen A."/>
            <person name="Ohm R."/>
            <person name="Nagy I."/>
            <person name="Pangilinan J."/>
            <person name="Yan J."/>
            <person name="Xiong Y."/>
            <person name="Grigoriev I.V."/>
            <person name="Hibbett D.S."/>
            <person name="Nagy L.G."/>
        </authorList>
    </citation>
    <scope>NUCLEOTIDE SEQUENCE [LARGE SCALE GENOMIC DNA]</scope>
    <source>
        <strain evidence="12 13">SZMC22713</strain>
    </source>
</reference>
<keyword evidence="6" id="KW-0297">G-protein coupled receptor</keyword>
<keyword evidence="5 11" id="KW-1133">Transmembrane helix</keyword>
<evidence type="ECO:0000256" key="9">
    <source>
        <dbReference type="ARBA" id="ARBA00023224"/>
    </source>
</evidence>
<evidence type="ECO:0000256" key="4">
    <source>
        <dbReference type="ARBA" id="ARBA00022692"/>
    </source>
</evidence>
<evidence type="ECO:0000256" key="11">
    <source>
        <dbReference type="SAM" id="Phobius"/>
    </source>
</evidence>
<dbReference type="CDD" id="cd14966">
    <property type="entry name" value="7tmD_STE3"/>
    <property type="match status" value="1"/>
</dbReference>
<feature type="transmembrane region" description="Helical" evidence="11">
    <location>
        <begin position="195"/>
        <end position="217"/>
    </location>
</feature>
<keyword evidence="7 11" id="KW-0472">Membrane</keyword>
<feature type="transmembrane region" description="Helical" evidence="11">
    <location>
        <begin position="303"/>
        <end position="319"/>
    </location>
</feature>
<organism evidence="12 13">
    <name type="scientific">Rickenella mellea</name>
    <dbReference type="NCBI Taxonomy" id="50990"/>
    <lineage>
        <taxon>Eukaryota</taxon>
        <taxon>Fungi</taxon>
        <taxon>Dikarya</taxon>
        <taxon>Basidiomycota</taxon>
        <taxon>Agaricomycotina</taxon>
        <taxon>Agaricomycetes</taxon>
        <taxon>Hymenochaetales</taxon>
        <taxon>Rickenellaceae</taxon>
        <taxon>Rickenella</taxon>
    </lineage>
</organism>
<evidence type="ECO:0000256" key="3">
    <source>
        <dbReference type="ARBA" id="ARBA00022507"/>
    </source>
</evidence>
<dbReference type="OrthoDB" id="2874149at2759"/>
<dbReference type="VEuPathDB" id="FungiDB:BD410DRAFT_461835"/>
<evidence type="ECO:0000256" key="6">
    <source>
        <dbReference type="ARBA" id="ARBA00023040"/>
    </source>
</evidence>
<feature type="transmembrane region" description="Helical" evidence="11">
    <location>
        <begin position="238"/>
        <end position="261"/>
    </location>
</feature>
<proteinExistence type="inferred from homology"/>
<keyword evidence="9" id="KW-0807">Transducer</keyword>
<dbReference type="PRINTS" id="PR00901">
    <property type="entry name" value="PHEROMONEBAR"/>
</dbReference>
<evidence type="ECO:0000313" key="13">
    <source>
        <dbReference type="Proteomes" id="UP000294933"/>
    </source>
</evidence>
<evidence type="ECO:0000256" key="10">
    <source>
        <dbReference type="SAM" id="MobiDB-lite"/>
    </source>
</evidence>
<keyword evidence="3" id="KW-0589">Pheromone response</keyword>
<feature type="transmembrane region" description="Helical" evidence="11">
    <location>
        <begin position="147"/>
        <end position="167"/>
    </location>
</feature>
<dbReference type="Pfam" id="PF02076">
    <property type="entry name" value="STE3"/>
    <property type="match status" value="1"/>
</dbReference>
<evidence type="ECO:0000256" key="7">
    <source>
        <dbReference type="ARBA" id="ARBA00023136"/>
    </source>
</evidence>
<evidence type="ECO:0000256" key="5">
    <source>
        <dbReference type="ARBA" id="ARBA00022989"/>
    </source>
</evidence>
<dbReference type="AlphaFoldDB" id="A0A4Y7PUY1"/>
<dbReference type="Proteomes" id="UP000294933">
    <property type="component" value="Unassembled WGS sequence"/>
</dbReference>
<feature type="transmembrane region" description="Helical" evidence="11">
    <location>
        <begin position="71"/>
        <end position="89"/>
    </location>
</feature>
<dbReference type="InterPro" id="IPR001499">
    <property type="entry name" value="GPCR_STE3"/>
</dbReference>
<sequence length="448" mass="50860">MIFSIGPTSLPRGFLSFECPPNLSALFHELESVVMDPTYPLYPAFAFGCFILVLIPLPWHFQAWNTGTCMFMIWTSVVCLIQFINAMVWHGKDSNMAPIYCYISTRLEVGAGVALPACSLCIQRCLYRITSTNSATFIQQKKIRTIAIDLCICLGFPLLIMALTYIVQGHRFTIFEDIGCTPSTYTAWAAYPLYFMWPLVFGIIATVYCILTLRSFSARRSRFNSLYTSGHSLDSRRYVRLMLLSITNVVLTMGFSTWTIYQNATKIVPFVEAHPNVGDVQRYPSIIWRRIATIRRVIEFDRWNVIICAIVFVAFFSFAKDTRGNYGIMFSKLVKRFSSSRGTPPSPKPDEPPQMAYRKSHGIEMTDCYTTLPVRVRLRDRETVTFDIRKISTHGQQWGSIDSVTGTTGSPSLDVHTFSQSTSFYAMSPDSQIGLLSEKMRSDTQDMV</sequence>
<accession>A0A4Y7PUY1</accession>
<feature type="transmembrane region" description="Helical" evidence="11">
    <location>
        <begin position="39"/>
        <end position="59"/>
    </location>
</feature>
<evidence type="ECO:0000256" key="8">
    <source>
        <dbReference type="ARBA" id="ARBA00023170"/>
    </source>
</evidence>
<dbReference type="GO" id="GO:0005886">
    <property type="term" value="C:plasma membrane"/>
    <property type="evidence" value="ECO:0007669"/>
    <property type="project" value="TreeGrafter"/>
</dbReference>
<name>A0A4Y7PUY1_9AGAM</name>
<evidence type="ECO:0000313" key="12">
    <source>
        <dbReference type="EMBL" id="TDL18858.1"/>
    </source>
</evidence>
<dbReference type="PRINTS" id="PR00899">
    <property type="entry name" value="GPCRSTE3"/>
</dbReference>
<keyword evidence="8" id="KW-0675">Receptor</keyword>
<protein>
    <submittedName>
        <fullName evidence="12">STE3-domain-containing protein</fullName>
    </submittedName>
</protein>
<feature type="region of interest" description="Disordered" evidence="10">
    <location>
        <begin position="337"/>
        <end position="356"/>
    </location>
</feature>
<keyword evidence="13" id="KW-1185">Reference proteome</keyword>
<dbReference type="EMBL" id="ML170203">
    <property type="protein sequence ID" value="TDL18858.1"/>
    <property type="molecule type" value="Genomic_DNA"/>
</dbReference>
<dbReference type="PANTHER" id="PTHR28097:SF1">
    <property type="entry name" value="PHEROMONE A FACTOR RECEPTOR"/>
    <property type="match status" value="1"/>
</dbReference>
<keyword evidence="4 11" id="KW-0812">Transmembrane</keyword>